<dbReference type="InterPro" id="IPR001965">
    <property type="entry name" value="Znf_PHD"/>
</dbReference>
<feature type="compositionally biased region" description="Acidic residues" evidence="6">
    <location>
        <begin position="271"/>
        <end position="284"/>
    </location>
</feature>
<dbReference type="Pfam" id="PF00628">
    <property type="entry name" value="PHD"/>
    <property type="match status" value="1"/>
</dbReference>
<dbReference type="Gene3D" id="3.30.40.10">
    <property type="entry name" value="Zinc/RING finger domain, C3HC4 (zinc finger)"/>
    <property type="match status" value="1"/>
</dbReference>
<feature type="coiled-coil region" evidence="5">
    <location>
        <begin position="115"/>
        <end position="151"/>
    </location>
</feature>
<reference evidence="9" key="1">
    <citation type="journal article" date="2015" name="Proc. Natl. Acad. Sci. U.S.A.">
        <title>Genome sequence of the Asian Tiger mosquito, Aedes albopictus, reveals insights into its biology, genetics, and evolution.</title>
        <authorList>
            <person name="Chen X.G."/>
            <person name="Jiang X."/>
            <person name="Gu J."/>
            <person name="Xu M."/>
            <person name="Wu Y."/>
            <person name="Deng Y."/>
            <person name="Zhang C."/>
            <person name="Bonizzoni M."/>
            <person name="Dermauw W."/>
            <person name="Vontas J."/>
            <person name="Armbruster P."/>
            <person name="Huang X."/>
            <person name="Yang Y."/>
            <person name="Zhang H."/>
            <person name="He W."/>
            <person name="Peng H."/>
            <person name="Liu Y."/>
            <person name="Wu K."/>
            <person name="Chen J."/>
            <person name="Lirakis M."/>
            <person name="Topalis P."/>
            <person name="Van Leeuwen T."/>
            <person name="Hall A.B."/>
            <person name="Jiang X."/>
            <person name="Thorpe C."/>
            <person name="Mueller R.L."/>
            <person name="Sun C."/>
            <person name="Waterhouse R.M."/>
            <person name="Yan G."/>
            <person name="Tu Z.J."/>
            <person name="Fang X."/>
            <person name="James A.A."/>
        </authorList>
    </citation>
    <scope>NUCLEOTIDE SEQUENCE [LARGE SCALE GENOMIC DNA]</scope>
    <source>
        <strain evidence="9">Foshan</strain>
    </source>
</reference>
<evidence type="ECO:0000256" key="6">
    <source>
        <dbReference type="SAM" id="MobiDB-lite"/>
    </source>
</evidence>
<name>A0ABM1ZSW4_AEDAL</name>
<organism evidence="8 9">
    <name type="scientific">Aedes albopictus</name>
    <name type="common">Asian tiger mosquito</name>
    <name type="synonym">Stegomyia albopicta</name>
    <dbReference type="NCBI Taxonomy" id="7160"/>
    <lineage>
        <taxon>Eukaryota</taxon>
        <taxon>Metazoa</taxon>
        <taxon>Ecdysozoa</taxon>
        <taxon>Arthropoda</taxon>
        <taxon>Hexapoda</taxon>
        <taxon>Insecta</taxon>
        <taxon>Pterygota</taxon>
        <taxon>Neoptera</taxon>
        <taxon>Endopterygota</taxon>
        <taxon>Diptera</taxon>
        <taxon>Nematocera</taxon>
        <taxon>Culicoidea</taxon>
        <taxon>Culicidae</taxon>
        <taxon>Culicinae</taxon>
        <taxon>Aedini</taxon>
        <taxon>Aedes</taxon>
        <taxon>Stegomyia</taxon>
    </lineage>
</organism>
<keyword evidence="3" id="KW-0862">Zinc</keyword>
<sequence length="1417" mass="161037">MSVSSEKNCLLCDDPDRADRNMVQCDECRLWAHFCCAEVGADIKDKPWSCPKCLSRLRVPEEKGKKKTKKSGSKSDAGSVRSLVSAIEQLEMEQSAREKALDEERAVREKRLEVERILTEKRLRQEKEIRQLELQQERELQEMQLRQEQEMMERKLAAEEDFIKRQQAMREHFKLAHSSTKGKLNLLTSEDGAVGGEVRSVPKGNVGLDVISTREVISSAGSKVENWLKEQQAGQRQDHRGAFPKSTKFQEEALKKKKKLSKLERLKALLEEDSSEETDQESVDAEGNGEPFGEEPPESIAKQNWTPGITELEQNQRTDTDNRWNRMPDGPGYMRAPTNAEYGRRVDGLGRTSFATNRYGERLNDPDQQHRNRLAGQREIEQLRPLTSEQMAARQFMSKQLPIFKGEPEVWPLFISSFENTTNACGFTNLDNLKRLQDSLQGEALEAVRSRLVLPDAVPGVITDLRNLFGKPEKLLKTLLVKVRRAPAPRADRLETFIHFGIIVKQLCDHLEAAGLTDLLNNPMLVQELVEKLPPNYKLDWVRFKRFSHGSPLRMFTDFISDVVSDVSEVADFSAASSPEPVRAKHRSDKKKEYVHLHAASSKGEPASGKAVKPEVKPCWMCKRSDHKIRYCDDFKKLSVTDRLKLVEKHKLCVLCLNSHGKARCSFKLRCNVNDCQEYHHPLLHRTREYVQTVEEYSNAHCRLNRSVIFRMVPVTISVGDLSVNTLVFLDEGSSVTLIEDIVANQLQVKGVPEPLTVTWTGNMKRHEDGSRRVNVLLAARGSNEKLLLQGAHTVSGLVLPKQNVNLKEVKRRFPHLRDLPVAELGLEEPTIMLGLDNLHIFAPLESRIGQPGEPIAVKTKLGWTVYGPLQKNQMATVHVNFHMIDPVSNQELHDVMRAQYCLEESGVMPSGVPESHEDQRAREILRTTTVRIGDRFETGLLWRRDERRFPDNYGMAKRRLLALERKLANNPKMQEAVRLQITEYLAKQYAHIATEEELLGSNPAEVWYLPLNVVKHPHKPNKLRLVWDAAAMVRGISLNTELLKGPDMLSSLPSVLSCFRERRVGFGGDIEEMYHQLKIRREDRQAQRFLYRSHPDDAEPQIYVMDVATFGSTCSPCSAQFIKNLNAEEYACQYPEAATAITKRHYVDDYYDSADTVADAAKLAKDVKLVHSKGGFHIRNWVSNSIEFRREMGEQNAATTVHLKDKTAGTDRVLGVMWDTRSDCFLFVTPSRSTGDHPTKREILSCVMAIFDPLGLLSPFTVLGKILVQDLWRTGCDWDAPIDEESLCKWKDWTQQMTKMENVRIPRAYFDNATTSQLHDIQLHVFTDASESAYGSVAYFRAVVDGDVRCTLVMSRTKVAPLKQLTVPRLELQAAVMGARLAKTVCRNHRIVPDKVFFLVRLSHSAILDTLGSTTI</sequence>
<dbReference type="PROSITE" id="PS50016">
    <property type="entry name" value="ZF_PHD_2"/>
    <property type="match status" value="1"/>
</dbReference>
<evidence type="ECO:0000256" key="1">
    <source>
        <dbReference type="ARBA" id="ARBA00022723"/>
    </source>
</evidence>
<dbReference type="GeneID" id="134291789"/>
<dbReference type="PANTHER" id="PTHR47331:SF5">
    <property type="entry name" value="RIBONUCLEASE H"/>
    <property type="match status" value="1"/>
</dbReference>
<dbReference type="RefSeq" id="XP_062715988.1">
    <property type="nucleotide sequence ID" value="XM_062860004.1"/>
</dbReference>
<dbReference type="CDD" id="cd15489">
    <property type="entry name" value="PHD_SF"/>
    <property type="match status" value="1"/>
</dbReference>
<evidence type="ECO:0000313" key="8">
    <source>
        <dbReference type="EnsemblMetazoa" id="AALFPA23_021356.P31562"/>
    </source>
</evidence>
<keyword evidence="5" id="KW-0175">Coiled coil</keyword>
<feature type="compositionally biased region" description="Basic and acidic residues" evidence="6">
    <location>
        <begin position="314"/>
        <end position="326"/>
    </location>
</feature>
<dbReference type="InterPro" id="IPR043502">
    <property type="entry name" value="DNA/RNA_pol_sf"/>
</dbReference>
<feature type="region of interest" description="Disordered" evidence="6">
    <location>
        <begin position="269"/>
        <end position="338"/>
    </location>
</feature>
<evidence type="ECO:0000256" key="3">
    <source>
        <dbReference type="ARBA" id="ARBA00022833"/>
    </source>
</evidence>
<evidence type="ECO:0000259" key="7">
    <source>
        <dbReference type="PROSITE" id="PS50016"/>
    </source>
</evidence>
<keyword evidence="9" id="KW-1185">Reference proteome</keyword>
<evidence type="ECO:0000313" key="9">
    <source>
        <dbReference type="Proteomes" id="UP000069940"/>
    </source>
</evidence>
<evidence type="ECO:0000256" key="2">
    <source>
        <dbReference type="ARBA" id="ARBA00022771"/>
    </source>
</evidence>
<evidence type="ECO:0000256" key="5">
    <source>
        <dbReference type="SAM" id="Coils"/>
    </source>
</evidence>
<dbReference type="InterPro" id="IPR011011">
    <property type="entry name" value="Znf_FYVE_PHD"/>
</dbReference>
<dbReference type="PANTHER" id="PTHR47331">
    <property type="entry name" value="PHD-TYPE DOMAIN-CONTAINING PROTEIN"/>
    <property type="match status" value="1"/>
</dbReference>
<dbReference type="EnsemblMetazoa" id="AALFPA23_021356.R31563">
    <property type="protein sequence ID" value="AALFPA23_021356.P31563"/>
    <property type="gene ID" value="AALFPA23_021356"/>
</dbReference>
<dbReference type="InterPro" id="IPR008042">
    <property type="entry name" value="Retrotrans_Pao"/>
</dbReference>
<feature type="compositionally biased region" description="Polar residues" evidence="6">
    <location>
        <begin position="301"/>
        <end position="313"/>
    </location>
</feature>
<keyword evidence="1" id="KW-0479">Metal-binding</keyword>
<dbReference type="Proteomes" id="UP000069940">
    <property type="component" value="Unassembled WGS sequence"/>
</dbReference>
<reference evidence="8" key="2">
    <citation type="submission" date="2025-05" db="UniProtKB">
        <authorList>
            <consortium name="EnsemblMetazoa"/>
        </authorList>
    </citation>
    <scope>IDENTIFICATION</scope>
    <source>
        <strain evidence="8">Foshan</strain>
    </source>
</reference>
<dbReference type="SUPFAM" id="SSF57903">
    <property type="entry name" value="FYVE/PHD zinc finger"/>
    <property type="match status" value="1"/>
</dbReference>
<dbReference type="InterPro" id="IPR019787">
    <property type="entry name" value="Znf_PHD-finger"/>
</dbReference>
<dbReference type="InterPro" id="IPR013083">
    <property type="entry name" value="Znf_RING/FYVE/PHD"/>
</dbReference>
<dbReference type="SUPFAM" id="SSF56672">
    <property type="entry name" value="DNA/RNA polymerases"/>
    <property type="match status" value="1"/>
</dbReference>
<protein>
    <recommendedName>
        <fullName evidence="7">PHD-type domain-containing protein</fullName>
    </recommendedName>
</protein>
<evidence type="ECO:0000256" key="4">
    <source>
        <dbReference type="PROSITE-ProRule" id="PRU00146"/>
    </source>
</evidence>
<proteinExistence type="predicted"/>
<dbReference type="RefSeq" id="XP_062715989.1">
    <property type="nucleotide sequence ID" value="XM_062860005.1"/>
</dbReference>
<dbReference type="Pfam" id="PF05380">
    <property type="entry name" value="Peptidase_A17"/>
    <property type="match status" value="1"/>
</dbReference>
<feature type="domain" description="PHD-type" evidence="7">
    <location>
        <begin position="6"/>
        <end position="56"/>
    </location>
</feature>
<accession>A0ABM1ZSW4</accession>
<keyword evidence="2 4" id="KW-0863">Zinc-finger</keyword>
<dbReference type="SMART" id="SM00249">
    <property type="entry name" value="PHD"/>
    <property type="match status" value="1"/>
</dbReference>
<dbReference type="EnsemblMetazoa" id="AALFPA23_021356.R31562">
    <property type="protein sequence ID" value="AALFPA23_021356.P31562"/>
    <property type="gene ID" value="AALFPA23_021356"/>
</dbReference>